<dbReference type="PANTHER" id="PTHR42756:SF1">
    <property type="entry name" value="TRANSCRIPTIONAL REPRESSOR OF EMRAB OPERON"/>
    <property type="match status" value="1"/>
</dbReference>
<dbReference type="InterPro" id="IPR036388">
    <property type="entry name" value="WH-like_DNA-bd_sf"/>
</dbReference>
<evidence type="ECO:0000256" key="2">
    <source>
        <dbReference type="ARBA" id="ARBA00023125"/>
    </source>
</evidence>
<keyword evidence="1" id="KW-0805">Transcription regulation</keyword>
<dbReference type="PROSITE" id="PS50995">
    <property type="entry name" value="HTH_MARR_2"/>
    <property type="match status" value="1"/>
</dbReference>
<dbReference type="AlphaFoldDB" id="A0A5B8CTG4"/>
<dbReference type="EMBL" id="CP040946">
    <property type="protein sequence ID" value="QDC44597.1"/>
    <property type="molecule type" value="Genomic_DNA"/>
</dbReference>
<evidence type="ECO:0000313" key="5">
    <source>
        <dbReference type="EMBL" id="QDC44597.1"/>
    </source>
</evidence>
<dbReference type="SMART" id="SM00347">
    <property type="entry name" value="HTH_MARR"/>
    <property type="match status" value="1"/>
</dbReference>
<protein>
    <submittedName>
        <fullName evidence="5">MarR family transcriptional regulator</fullName>
    </submittedName>
</protein>
<dbReference type="Proteomes" id="UP000311008">
    <property type="component" value="Chromosome"/>
</dbReference>
<reference evidence="6" key="1">
    <citation type="journal article" date="2019" name="ISME J.">
        <title>Evolution in action: habitat transition from sediment to the pelagial leads to genome streamlining in Methylophilaceae.</title>
        <authorList>
            <person name="Salcher M."/>
            <person name="Schaefle D."/>
            <person name="Kaspar M."/>
            <person name="Neuenschwander S.M."/>
            <person name="Ghai R."/>
        </authorList>
    </citation>
    <scope>NUCLEOTIDE SEQUENCE [LARGE SCALE GENOMIC DNA]</scope>
    <source>
        <strain evidence="6">MMS-M-51</strain>
    </source>
</reference>
<dbReference type="Gene3D" id="1.10.10.10">
    <property type="entry name" value="Winged helix-like DNA-binding domain superfamily/Winged helix DNA-binding domain"/>
    <property type="match status" value="1"/>
</dbReference>
<keyword evidence="3" id="KW-0804">Transcription</keyword>
<keyword evidence="6" id="KW-1185">Reference proteome</keyword>
<dbReference type="InterPro" id="IPR036390">
    <property type="entry name" value="WH_DNA-bd_sf"/>
</dbReference>
<name>A0A5B8CTG4_9PROT</name>
<dbReference type="OrthoDB" id="117723at2"/>
<dbReference type="Pfam" id="PF01047">
    <property type="entry name" value="MarR"/>
    <property type="match status" value="1"/>
</dbReference>
<evidence type="ECO:0000256" key="1">
    <source>
        <dbReference type="ARBA" id="ARBA00023015"/>
    </source>
</evidence>
<evidence type="ECO:0000259" key="4">
    <source>
        <dbReference type="PROSITE" id="PS50995"/>
    </source>
</evidence>
<evidence type="ECO:0000313" key="6">
    <source>
        <dbReference type="Proteomes" id="UP000311008"/>
    </source>
</evidence>
<accession>A0A5B8CTG4</accession>
<dbReference type="GO" id="GO:0003700">
    <property type="term" value="F:DNA-binding transcription factor activity"/>
    <property type="evidence" value="ECO:0007669"/>
    <property type="project" value="InterPro"/>
</dbReference>
<organism evidence="5 6">
    <name type="scientific">Methylophilus medardicus</name>
    <dbReference type="NCBI Taxonomy" id="2588534"/>
    <lineage>
        <taxon>Bacteria</taxon>
        <taxon>Pseudomonadati</taxon>
        <taxon>Pseudomonadota</taxon>
        <taxon>Betaproteobacteria</taxon>
        <taxon>Nitrosomonadales</taxon>
        <taxon>Methylophilaceae</taxon>
        <taxon>Methylophilus</taxon>
    </lineage>
</organism>
<proteinExistence type="predicted"/>
<feature type="domain" description="HTH marR-type" evidence="4">
    <location>
        <begin position="11"/>
        <end position="143"/>
    </location>
</feature>
<dbReference type="SUPFAM" id="SSF46785">
    <property type="entry name" value="Winged helix' DNA-binding domain"/>
    <property type="match status" value="1"/>
</dbReference>
<dbReference type="PANTHER" id="PTHR42756">
    <property type="entry name" value="TRANSCRIPTIONAL REGULATOR, MARR"/>
    <property type="match status" value="1"/>
</dbReference>
<dbReference type="GO" id="GO:0003677">
    <property type="term" value="F:DNA binding"/>
    <property type="evidence" value="ECO:0007669"/>
    <property type="project" value="UniProtKB-KW"/>
</dbReference>
<sequence>MHNIEFEDSIKSQIGFLIKRVQQGLRGKMDEALSQHGLTTSQYAVLSHLREATYLSNAELARLSFVSAPTMIRIVQELERIGFIDRTENKVHRKAVDITISPEGARVLNQCDSIVQGIQQQMLSGFTKDDITNFAGLLISCAEKLEAAA</sequence>
<dbReference type="RefSeq" id="WP_140003927.1">
    <property type="nucleotide sequence ID" value="NZ_CP040946.1"/>
</dbReference>
<dbReference type="InterPro" id="IPR000835">
    <property type="entry name" value="HTH_MarR-typ"/>
</dbReference>
<dbReference type="KEGG" id="mmec:FIU01_08685"/>
<gene>
    <name evidence="5" type="ORF">FIU01_08685</name>
</gene>
<keyword evidence="2" id="KW-0238">DNA-binding</keyword>
<dbReference type="PRINTS" id="PR00598">
    <property type="entry name" value="HTHMARR"/>
</dbReference>
<evidence type="ECO:0000256" key="3">
    <source>
        <dbReference type="ARBA" id="ARBA00023163"/>
    </source>
</evidence>